<dbReference type="Pfam" id="PF04739">
    <property type="entry name" value="AMPKBI"/>
    <property type="match status" value="1"/>
</dbReference>
<dbReference type="PANTHER" id="PTHR10343:SF84">
    <property type="entry name" value="5'-AMP-ACTIVATED PROTEIN KINASE SUBUNIT BETA-1"/>
    <property type="match status" value="1"/>
</dbReference>
<feature type="compositionally biased region" description="Polar residues" evidence="2">
    <location>
        <begin position="1"/>
        <end position="15"/>
    </location>
</feature>
<dbReference type="AlphaFoldDB" id="A0A9P7Y627"/>
<feature type="region of interest" description="Disordered" evidence="2">
    <location>
        <begin position="304"/>
        <end position="406"/>
    </location>
</feature>
<dbReference type="SMART" id="SM01010">
    <property type="entry name" value="AMPKBI"/>
    <property type="match status" value="1"/>
</dbReference>
<dbReference type="InterPro" id="IPR014756">
    <property type="entry name" value="Ig_E-set"/>
</dbReference>
<dbReference type="GO" id="GO:0019901">
    <property type="term" value="F:protein kinase binding"/>
    <property type="evidence" value="ECO:0007669"/>
    <property type="project" value="TreeGrafter"/>
</dbReference>
<protein>
    <recommendedName>
        <fullName evidence="3">Association with the SNF1 complex (ASC) domain-containing protein</fullName>
    </recommendedName>
</protein>
<feature type="compositionally biased region" description="Polar residues" evidence="2">
    <location>
        <begin position="63"/>
        <end position="96"/>
    </location>
</feature>
<feature type="domain" description="Association with the SNF1 complex (ASC)" evidence="3">
    <location>
        <begin position="375"/>
        <end position="464"/>
    </location>
</feature>
<feature type="compositionally biased region" description="Polar residues" evidence="2">
    <location>
        <begin position="364"/>
        <end position="374"/>
    </location>
</feature>
<evidence type="ECO:0000313" key="4">
    <source>
        <dbReference type="EMBL" id="KAG9072568.1"/>
    </source>
</evidence>
<feature type="compositionally biased region" description="Low complexity" evidence="2">
    <location>
        <begin position="335"/>
        <end position="350"/>
    </location>
</feature>
<dbReference type="EMBL" id="JAHRHY010000001">
    <property type="protein sequence ID" value="KAG9072568.1"/>
    <property type="molecule type" value="Genomic_DNA"/>
</dbReference>
<dbReference type="InterPro" id="IPR050827">
    <property type="entry name" value="CRP1_MDG1_kinase"/>
</dbReference>
<dbReference type="GO" id="GO:0007165">
    <property type="term" value="P:signal transduction"/>
    <property type="evidence" value="ECO:0007669"/>
    <property type="project" value="TreeGrafter"/>
</dbReference>
<dbReference type="Pfam" id="PF16561">
    <property type="entry name" value="AMPK1_CBM"/>
    <property type="match status" value="1"/>
</dbReference>
<dbReference type="InterPro" id="IPR013783">
    <property type="entry name" value="Ig-like_fold"/>
</dbReference>
<organism evidence="4 5">
    <name type="scientific">Linnemannia hyalina</name>
    <dbReference type="NCBI Taxonomy" id="64524"/>
    <lineage>
        <taxon>Eukaryota</taxon>
        <taxon>Fungi</taxon>
        <taxon>Fungi incertae sedis</taxon>
        <taxon>Mucoromycota</taxon>
        <taxon>Mortierellomycotina</taxon>
        <taxon>Mortierellomycetes</taxon>
        <taxon>Mortierellales</taxon>
        <taxon>Mortierellaceae</taxon>
        <taxon>Linnemannia</taxon>
    </lineage>
</organism>
<dbReference type="GO" id="GO:0005737">
    <property type="term" value="C:cytoplasm"/>
    <property type="evidence" value="ECO:0007669"/>
    <property type="project" value="TreeGrafter"/>
</dbReference>
<dbReference type="OrthoDB" id="531008at2759"/>
<dbReference type="CDD" id="cd02859">
    <property type="entry name" value="E_set_AMPKbeta_like_N"/>
    <property type="match status" value="1"/>
</dbReference>
<sequence>MGNAPSQPGNESNEAADSVDAVTFTNGPYQKHPQQPYQQQQQQQHQQHQQQQNQQYRQHDSTHLQQPSYMTSSHQRQASSPGTFTHSSPPQGSIHPSTIPIASVPVDAAHRRFPSVREQYLNDSPAGSSPLDSDSSYPHVLAGGHSLGDPSAHPPRSSHSPKGGLPGGGPRRRASSLVSGQAYGQYADTFNEQALVASAAQQDKLEQRLHTSDGRPSYRNSARVSRAFELEPLKSLDNAHDDSKDGNVPTIITWSQGGTNVYVTGTFNNWKQKFIVDDEWKCSTELSAATDAEGNLVNFLEVDDEEQDELEGGYDTPINGSPVGSYTDHIPAYALSGDSTPSTSGSDGLLPLTAISANDGHGSPRSQGSPTAKGSPSSASSSSSKMFDSTSSISNEPPPGLPPHLEKVILNNVPSKEDNSVLPVPDHVVLNHLYACSVKEGVLSISVTARYRKKYITTVFIKPVVTDA</sequence>
<dbReference type="Gene3D" id="6.20.250.60">
    <property type="match status" value="1"/>
</dbReference>
<dbReference type="GO" id="GO:0031588">
    <property type="term" value="C:nucleotide-activated protein kinase complex"/>
    <property type="evidence" value="ECO:0007669"/>
    <property type="project" value="TreeGrafter"/>
</dbReference>
<feature type="region of interest" description="Disordered" evidence="2">
    <location>
        <begin position="1"/>
        <end position="106"/>
    </location>
</feature>
<evidence type="ECO:0000259" key="3">
    <source>
        <dbReference type="SMART" id="SM01010"/>
    </source>
</evidence>
<feature type="compositionally biased region" description="Low complexity" evidence="2">
    <location>
        <begin position="150"/>
        <end position="163"/>
    </location>
</feature>
<dbReference type="InterPro" id="IPR006828">
    <property type="entry name" value="ASC_dom"/>
</dbReference>
<keyword evidence="5" id="KW-1185">Reference proteome</keyword>
<dbReference type="InterPro" id="IPR037256">
    <property type="entry name" value="ASC_dom_sf"/>
</dbReference>
<feature type="region of interest" description="Disordered" evidence="2">
    <location>
        <begin position="120"/>
        <end position="178"/>
    </location>
</feature>
<reference evidence="4" key="1">
    <citation type="submission" date="2021-06" db="EMBL/GenBank/DDBJ databases">
        <title>Genome Sequence of Mortierella hyaline Strain SCG-10, a Cold-Adapted, Nitrate-Reducing Fungus Isolated from Soil in Minnesota, USA.</title>
        <authorList>
            <person name="Aldossari N."/>
        </authorList>
    </citation>
    <scope>NUCLEOTIDE SEQUENCE</scope>
    <source>
        <strain evidence="4">SCG-10</strain>
    </source>
</reference>
<dbReference type="InterPro" id="IPR032640">
    <property type="entry name" value="AMPK1_CBM"/>
</dbReference>
<gene>
    <name evidence="4" type="ORF">KI688_000339</name>
</gene>
<accession>A0A9P7Y627</accession>
<feature type="compositionally biased region" description="Low complexity" evidence="2">
    <location>
        <begin position="28"/>
        <end position="56"/>
    </location>
</feature>
<feature type="compositionally biased region" description="Polar residues" evidence="2">
    <location>
        <begin position="121"/>
        <end position="136"/>
    </location>
</feature>
<comment type="caution">
    <text evidence="4">The sequence shown here is derived from an EMBL/GenBank/DDBJ whole genome shotgun (WGS) entry which is preliminary data.</text>
</comment>
<dbReference type="SUPFAM" id="SSF160219">
    <property type="entry name" value="AMPKBI-like"/>
    <property type="match status" value="1"/>
</dbReference>
<evidence type="ECO:0000313" key="5">
    <source>
        <dbReference type="Proteomes" id="UP000707451"/>
    </source>
</evidence>
<name>A0A9P7Y627_9FUNG</name>
<feature type="compositionally biased region" description="Low complexity" evidence="2">
    <location>
        <begin position="375"/>
        <end position="394"/>
    </location>
</feature>
<proteinExistence type="inferred from homology"/>
<evidence type="ECO:0000256" key="1">
    <source>
        <dbReference type="ARBA" id="ARBA00010926"/>
    </source>
</evidence>
<dbReference type="Proteomes" id="UP000707451">
    <property type="component" value="Unassembled WGS sequence"/>
</dbReference>
<dbReference type="GO" id="GO:0005634">
    <property type="term" value="C:nucleus"/>
    <property type="evidence" value="ECO:0007669"/>
    <property type="project" value="TreeGrafter"/>
</dbReference>
<comment type="similarity">
    <text evidence="1">Belongs to the 5'-AMP-activated protein kinase beta subunit family.</text>
</comment>
<dbReference type="SUPFAM" id="SSF81296">
    <property type="entry name" value="E set domains"/>
    <property type="match status" value="1"/>
</dbReference>
<dbReference type="Gene3D" id="2.60.40.10">
    <property type="entry name" value="Immunoglobulins"/>
    <property type="match status" value="2"/>
</dbReference>
<dbReference type="PANTHER" id="PTHR10343">
    <property type="entry name" value="5'-AMP-ACTIVATED PROTEIN KINASE , BETA SUBUNIT"/>
    <property type="match status" value="1"/>
</dbReference>
<evidence type="ECO:0000256" key="2">
    <source>
        <dbReference type="SAM" id="MobiDB-lite"/>
    </source>
</evidence>